<dbReference type="InterPro" id="IPR008271">
    <property type="entry name" value="Ser/Thr_kinase_AS"/>
</dbReference>
<dbReference type="GO" id="GO:0038066">
    <property type="term" value="P:p38MAPK cascade"/>
    <property type="evidence" value="ECO:0007669"/>
    <property type="project" value="UniProtKB-ARBA"/>
</dbReference>
<feature type="compositionally biased region" description="Low complexity" evidence="10">
    <location>
        <begin position="43"/>
        <end position="58"/>
    </location>
</feature>
<dbReference type="GO" id="GO:0005737">
    <property type="term" value="C:cytoplasm"/>
    <property type="evidence" value="ECO:0007669"/>
    <property type="project" value="UniProtKB-ARBA"/>
</dbReference>
<sequence>MAAQEGSTPAPDTALDEVTRQRVADLSLASSPTASTEQPQGVPSSASPAAPGPSADPATAQQPALSPTVPAAAQSPASPPSSAPSPSASTSPASSAAHPPPLYPRASAPPASGAPVRRAPAPGAGGALKAGVRGAVPGSAGPLKMPPSLAAKMAAMTSRSSSSGATNPLPSLRTSTAAAAASSSSTGSGTAHRPPPRPPTGPNSAPGAAAPPAAGRPTGALSGAGARAPTGMAARRRGPGAGLTLSQMGASADADAAAPGPGPGPGAASPAQPGRTGMAARRGVGMRLPGSGDASASSAGGVGGDGGGSGARTPNGGPRSPGQQQGGTPFSNFRKIVDPSGRLNFAQKAVLHADGVDFSSGASFKIKMDDFELFEELGKGNYGTVQKVLHRPTGVSMALKEIRLELDDAKLKTIVTELDVLHRAVSPWIIEFYGAFFVESCVYLCMEYMNAGSLDFFAGCAMPEPVLAKITLSVVEGLRFLKDQLKIMHRDIKPTNILLNDKGAVKLCDFGVSGQLDRSLAKTNIGCQSYMAPERIKGESQGAVVSYSAASDVWSLGLTIIEAAVGHYPYPPETYQNVFAQLTAIVHGEAPTLPESYSAKAHEFVELCLRKDATQRPTYQQLLDHPFLSDPALADVDMAGWVAESVEYRKEHPKVSVPALA</sequence>
<keyword evidence="1" id="KW-0723">Serine/threonine-protein kinase</keyword>
<dbReference type="PROSITE" id="PS00107">
    <property type="entry name" value="PROTEIN_KINASE_ATP"/>
    <property type="match status" value="1"/>
</dbReference>
<feature type="compositionally biased region" description="Low complexity" evidence="10">
    <location>
        <begin position="314"/>
        <end position="327"/>
    </location>
</feature>
<evidence type="ECO:0000256" key="10">
    <source>
        <dbReference type="SAM" id="MobiDB-lite"/>
    </source>
</evidence>
<feature type="compositionally biased region" description="Low complexity" evidence="10">
    <location>
        <begin position="104"/>
        <end position="122"/>
    </location>
</feature>
<reference evidence="12 13" key="1">
    <citation type="submission" date="2019-03" db="EMBL/GenBank/DDBJ databases">
        <title>Rhodosporidium diobovatum UCD-FST 08-225 genome sequencing, assembly, and annotation.</title>
        <authorList>
            <person name="Fakankun I.U."/>
            <person name="Fristensky B."/>
            <person name="Levin D.B."/>
        </authorList>
    </citation>
    <scope>NUCLEOTIDE SEQUENCE [LARGE SCALE GENOMIC DNA]</scope>
    <source>
        <strain evidence="12 13">UCD-FST 08-225</strain>
    </source>
</reference>
<feature type="compositionally biased region" description="Low complexity" evidence="10">
    <location>
        <begin position="174"/>
        <end position="192"/>
    </location>
</feature>
<dbReference type="InterPro" id="IPR017441">
    <property type="entry name" value="Protein_kinase_ATP_BS"/>
</dbReference>
<dbReference type="STRING" id="5288.A0A5C5G4Q8"/>
<proteinExistence type="inferred from homology"/>
<evidence type="ECO:0000256" key="4">
    <source>
        <dbReference type="ARBA" id="ARBA00022741"/>
    </source>
</evidence>
<dbReference type="GO" id="GO:0005524">
    <property type="term" value="F:ATP binding"/>
    <property type="evidence" value="ECO:0007669"/>
    <property type="project" value="UniProtKB-UniRule"/>
</dbReference>
<keyword evidence="2" id="KW-0597">Phosphoprotein</keyword>
<evidence type="ECO:0000313" key="13">
    <source>
        <dbReference type="Proteomes" id="UP000311382"/>
    </source>
</evidence>
<dbReference type="EC" id="2.7.12.2" evidence="8"/>
<keyword evidence="13" id="KW-1185">Reference proteome</keyword>
<feature type="compositionally biased region" description="Low complexity" evidence="10">
    <location>
        <begin position="202"/>
        <end position="233"/>
    </location>
</feature>
<evidence type="ECO:0000256" key="2">
    <source>
        <dbReference type="ARBA" id="ARBA00022553"/>
    </source>
</evidence>
<dbReference type="PROSITE" id="PS00108">
    <property type="entry name" value="PROTEIN_KINASE_ST"/>
    <property type="match status" value="1"/>
</dbReference>
<comment type="similarity">
    <text evidence="7">Belongs to the protein kinase superfamily. STE Ser/Thr protein kinase family. MAP kinase kinase subfamily.</text>
</comment>
<feature type="compositionally biased region" description="Low complexity" evidence="10">
    <location>
        <begin position="290"/>
        <end position="299"/>
    </location>
</feature>
<evidence type="ECO:0000259" key="11">
    <source>
        <dbReference type="PROSITE" id="PS50011"/>
    </source>
</evidence>
<dbReference type="Proteomes" id="UP000311382">
    <property type="component" value="Unassembled WGS sequence"/>
</dbReference>
<dbReference type="GO" id="GO:0032991">
    <property type="term" value="C:protein-containing complex"/>
    <property type="evidence" value="ECO:0007669"/>
    <property type="project" value="UniProtKB-ARBA"/>
</dbReference>
<dbReference type="EMBL" id="SOZI01000010">
    <property type="protein sequence ID" value="TNY23516.1"/>
    <property type="molecule type" value="Genomic_DNA"/>
</dbReference>
<feature type="compositionally biased region" description="Low complexity" evidence="10">
    <location>
        <begin position="84"/>
        <end position="97"/>
    </location>
</feature>
<evidence type="ECO:0000256" key="7">
    <source>
        <dbReference type="ARBA" id="ARBA00038035"/>
    </source>
</evidence>
<dbReference type="SUPFAM" id="SSF56112">
    <property type="entry name" value="Protein kinase-like (PK-like)"/>
    <property type="match status" value="1"/>
</dbReference>
<feature type="compositionally biased region" description="Polar residues" evidence="10">
    <location>
        <begin position="157"/>
        <end position="173"/>
    </location>
</feature>
<dbReference type="AlphaFoldDB" id="A0A5C5G4Q8"/>
<evidence type="ECO:0000256" key="1">
    <source>
        <dbReference type="ARBA" id="ARBA00022527"/>
    </source>
</evidence>
<name>A0A5C5G4Q8_9BASI</name>
<dbReference type="InterPro" id="IPR000719">
    <property type="entry name" value="Prot_kinase_dom"/>
</dbReference>
<keyword evidence="3" id="KW-0808">Transferase</keyword>
<dbReference type="SMART" id="SM00220">
    <property type="entry name" value="S_TKc"/>
    <property type="match status" value="1"/>
</dbReference>
<feature type="compositionally biased region" description="Low complexity" evidence="10">
    <location>
        <begin position="249"/>
        <end position="259"/>
    </location>
</feature>
<dbReference type="Gene3D" id="3.30.200.20">
    <property type="entry name" value="Phosphorylase Kinase, domain 1"/>
    <property type="match status" value="1"/>
</dbReference>
<evidence type="ECO:0000256" key="6">
    <source>
        <dbReference type="ARBA" id="ARBA00022840"/>
    </source>
</evidence>
<gene>
    <name evidence="12" type="ORF">DMC30DRAFT_450588</name>
</gene>
<feature type="compositionally biased region" description="Polar residues" evidence="10">
    <location>
        <begin position="28"/>
        <end position="42"/>
    </location>
</feature>
<keyword evidence="4 9" id="KW-0547">Nucleotide-binding</keyword>
<dbReference type="Gene3D" id="1.10.510.10">
    <property type="entry name" value="Transferase(Phosphotransferase) domain 1"/>
    <property type="match status" value="1"/>
</dbReference>
<dbReference type="GO" id="GO:0004708">
    <property type="term" value="F:MAP kinase kinase activity"/>
    <property type="evidence" value="ECO:0007669"/>
    <property type="project" value="UniProtKB-EC"/>
</dbReference>
<feature type="region of interest" description="Disordered" evidence="10">
    <location>
        <begin position="1"/>
        <end position="334"/>
    </location>
</feature>
<dbReference type="FunFam" id="3.30.200.20:FF:000341">
    <property type="entry name" value="MAP kinase kinase PBS2"/>
    <property type="match status" value="1"/>
</dbReference>
<dbReference type="GO" id="GO:0071474">
    <property type="term" value="P:cellular hyperosmotic response"/>
    <property type="evidence" value="ECO:0007669"/>
    <property type="project" value="TreeGrafter"/>
</dbReference>
<feature type="domain" description="Protein kinase" evidence="11">
    <location>
        <begin position="371"/>
        <end position="628"/>
    </location>
</feature>
<dbReference type="PROSITE" id="PS50011">
    <property type="entry name" value="PROTEIN_KINASE_DOM"/>
    <property type="match status" value="1"/>
</dbReference>
<keyword evidence="6 9" id="KW-0067">ATP-binding</keyword>
<evidence type="ECO:0000256" key="9">
    <source>
        <dbReference type="PROSITE-ProRule" id="PRU10141"/>
    </source>
</evidence>
<dbReference type="InterPro" id="IPR011009">
    <property type="entry name" value="Kinase-like_dom_sf"/>
</dbReference>
<evidence type="ECO:0000256" key="8">
    <source>
        <dbReference type="ARBA" id="ARBA00038999"/>
    </source>
</evidence>
<accession>A0A5C5G4Q8</accession>
<evidence type="ECO:0000256" key="3">
    <source>
        <dbReference type="ARBA" id="ARBA00022679"/>
    </source>
</evidence>
<feature type="compositionally biased region" description="Gly residues" evidence="10">
    <location>
        <begin position="300"/>
        <end position="310"/>
    </location>
</feature>
<protein>
    <recommendedName>
        <fullName evidence="8">mitogen-activated protein kinase kinase</fullName>
        <ecNumber evidence="8">2.7.12.2</ecNumber>
    </recommendedName>
</protein>
<dbReference type="OrthoDB" id="10252354at2759"/>
<evidence type="ECO:0000256" key="5">
    <source>
        <dbReference type="ARBA" id="ARBA00022777"/>
    </source>
</evidence>
<dbReference type="Pfam" id="PF00069">
    <property type="entry name" value="Pkinase"/>
    <property type="match status" value="1"/>
</dbReference>
<feature type="compositionally biased region" description="Low complexity" evidence="10">
    <location>
        <begin position="66"/>
        <end position="76"/>
    </location>
</feature>
<organism evidence="12 13">
    <name type="scientific">Rhodotorula diobovata</name>
    <dbReference type="NCBI Taxonomy" id="5288"/>
    <lineage>
        <taxon>Eukaryota</taxon>
        <taxon>Fungi</taxon>
        <taxon>Dikarya</taxon>
        <taxon>Basidiomycota</taxon>
        <taxon>Pucciniomycotina</taxon>
        <taxon>Microbotryomycetes</taxon>
        <taxon>Sporidiobolales</taxon>
        <taxon>Sporidiobolaceae</taxon>
        <taxon>Rhodotorula</taxon>
    </lineage>
</organism>
<dbReference type="PANTHER" id="PTHR48013:SF25">
    <property type="entry name" value="MAP KINASE KINASE PBS2"/>
    <property type="match status" value="1"/>
</dbReference>
<keyword evidence="5 12" id="KW-0418">Kinase</keyword>
<feature type="binding site" evidence="9">
    <location>
        <position position="400"/>
    </location>
    <ligand>
        <name>ATP</name>
        <dbReference type="ChEBI" id="CHEBI:30616"/>
    </ligand>
</feature>
<comment type="caution">
    <text evidence="12">The sequence shown here is derived from an EMBL/GenBank/DDBJ whole genome shotgun (WGS) entry which is preliminary data.</text>
</comment>
<dbReference type="PANTHER" id="PTHR48013">
    <property type="entry name" value="DUAL SPECIFICITY MITOGEN-ACTIVATED PROTEIN KINASE KINASE 5-RELATED"/>
    <property type="match status" value="1"/>
</dbReference>
<evidence type="ECO:0000313" key="12">
    <source>
        <dbReference type="EMBL" id="TNY23516.1"/>
    </source>
</evidence>
<dbReference type="GO" id="GO:0004674">
    <property type="term" value="F:protein serine/threonine kinase activity"/>
    <property type="evidence" value="ECO:0007669"/>
    <property type="project" value="UniProtKB-KW"/>
</dbReference>